<proteinExistence type="predicted"/>
<sequence>MIDPGLAESEVLALGGVQWRQIRRYALMNTVEGGRVNELQWQDNPEYDRELYENSEYAASCVVDNEVPLDLDDEWSEDGMDSLDTTREDTDEYEYDGAGNERYPRYRSAATHMSGRTMEALVGRFPPTFTQYGSGAAASSEEDVIRDEVMRDLERYVDLTAEQIQQQYPDYAQNLQDLLDHLDRDTCSPPKRPRMLLRARAEQPKNTCCQSLSKIRRLVVEQKRKSRKTDKAAGVSPDELKRLEEGQFDGFDGLRCTAILTAVLASYTTKGKPSGSLGRRNDEQVPMADCQRARDIVLRQKIPEPCRKVKNIEFDLALSSDYWSGTYDKVAGTIEGPAGKADFFFAEAPARGTQKTISVDMKKSFGSDEIDINGIDKITLTAQGVFWTLKVGRNDKFQVQDIKIRAQCSDPSFKTRNDKFIGVNACVIKDLRYDFKVANVIGGGTYDKIHLTLGEGKQIELGSNVAAGYTKEDAINLKEAFGKDTVDVRDIKKVALADDLGSSLISGDAWTFQGITFSASCADVPKKMQMKKFESVNQDVKHVDNAPVWTGDIVPQDWTEVV</sequence>
<evidence type="ECO:0000313" key="2">
    <source>
        <dbReference type="Proteomes" id="UP000824596"/>
    </source>
</evidence>
<keyword evidence="2" id="KW-1185">Reference proteome</keyword>
<evidence type="ECO:0000313" key="1">
    <source>
        <dbReference type="EMBL" id="KAH0961870.1"/>
    </source>
</evidence>
<dbReference type="RefSeq" id="XP_044719383.1">
    <property type="nucleotide sequence ID" value="XM_044865421.1"/>
</dbReference>
<comment type="caution">
    <text evidence="1">The sequence shown here is derived from an EMBL/GenBank/DDBJ whole genome shotgun (WGS) entry which is preliminary data.</text>
</comment>
<protein>
    <submittedName>
        <fullName evidence="1">Protein-tyrosine phosphatase</fullName>
    </submittedName>
</protein>
<gene>
    <name evidence="1" type="ORF">HRG_06950</name>
</gene>
<organism evidence="1 2">
    <name type="scientific">Hirsutella rhossiliensis</name>
    <dbReference type="NCBI Taxonomy" id="111463"/>
    <lineage>
        <taxon>Eukaryota</taxon>
        <taxon>Fungi</taxon>
        <taxon>Dikarya</taxon>
        <taxon>Ascomycota</taxon>
        <taxon>Pezizomycotina</taxon>
        <taxon>Sordariomycetes</taxon>
        <taxon>Hypocreomycetidae</taxon>
        <taxon>Hypocreales</taxon>
        <taxon>Ophiocordycipitaceae</taxon>
        <taxon>Hirsutella</taxon>
    </lineage>
</organism>
<name>A0A9P8MV76_9HYPO</name>
<accession>A0A9P8MV76</accession>
<dbReference type="GeneID" id="68356079"/>
<dbReference type="AlphaFoldDB" id="A0A9P8MV76"/>
<dbReference type="OrthoDB" id="4922995at2759"/>
<dbReference type="Gene3D" id="3.90.210.10">
    <property type="entry name" value="Heat-Labile Enterotoxin, subunit A"/>
    <property type="match status" value="1"/>
</dbReference>
<dbReference type="Proteomes" id="UP000824596">
    <property type="component" value="Unassembled WGS sequence"/>
</dbReference>
<dbReference type="EMBL" id="JAIZPD010000007">
    <property type="protein sequence ID" value="KAH0961870.1"/>
    <property type="molecule type" value="Genomic_DNA"/>
</dbReference>
<reference evidence="1" key="1">
    <citation type="submission" date="2021-09" db="EMBL/GenBank/DDBJ databases">
        <title>A high-quality genome of the endoparasitic fungus Hirsutella rhossiliensis with a comparison of Hirsutella genomes reveals transposable elements contributing to genome size variation.</title>
        <authorList>
            <person name="Lin R."/>
            <person name="Jiao Y."/>
            <person name="Sun X."/>
            <person name="Ling J."/>
            <person name="Xie B."/>
            <person name="Cheng X."/>
        </authorList>
    </citation>
    <scope>NUCLEOTIDE SEQUENCE</scope>
    <source>
        <strain evidence="1">HR02</strain>
    </source>
</reference>